<protein>
    <submittedName>
        <fullName evidence="2">Family with sequence similarity 185 member A</fullName>
    </submittedName>
</protein>
<accession>A0A3B4F2W0</accession>
<gene>
    <name evidence="2" type="primary">FAM185A</name>
</gene>
<dbReference type="PANTHER" id="PTHR34094">
    <property type="match status" value="1"/>
</dbReference>
<organism evidence="2">
    <name type="scientific">Pundamilia nyererei</name>
    <dbReference type="NCBI Taxonomy" id="303518"/>
    <lineage>
        <taxon>Eukaryota</taxon>
        <taxon>Metazoa</taxon>
        <taxon>Chordata</taxon>
        <taxon>Craniata</taxon>
        <taxon>Vertebrata</taxon>
        <taxon>Euteleostomi</taxon>
        <taxon>Actinopterygii</taxon>
        <taxon>Neopterygii</taxon>
        <taxon>Teleostei</taxon>
        <taxon>Neoteleostei</taxon>
        <taxon>Acanthomorphata</taxon>
        <taxon>Ovalentaria</taxon>
        <taxon>Cichlomorphae</taxon>
        <taxon>Cichliformes</taxon>
        <taxon>Cichlidae</taxon>
        <taxon>African cichlids</taxon>
        <taxon>Pseudocrenilabrinae</taxon>
        <taxon>Haplochromini</taxon>
        <taxon>Pundamilia</taxon>
    </lineage>
</organism>
<dbReference type="Pfam" id="PF13349">
    <property type="entry name" value="DUF4097"/>
    <property type="match status" value="1"/>
</dbReference>
<dbReference type="GeneTree" id="ENSGT00390000016680"/>
<dbReference type="Gene3D" id="2.160.20.120">
    <property type="match status" value="1"/>
</dbReference>
<dbReference type="STRING" id="303518.ENSPNYP00000003526"/>
<reference evidence="2" key="1">
    <citation type="submission" date="2023-09" db="UniProtKB">
        <authorList>
            <consortium name="Ensembl"/>
        </authorList>
    </citation>
    <scope>IDENTIFICATION</scope>
</reference>
<name>A0A3B4F2W0_9CICH</name>
<dbReference type="Ensembl" id="ENSPNYT00000003619.1">
    <property type="protein sequence ID" value="ENSPNYP00000003526.1"/>
    <property type="gene ID" value="ENSPNYG00000002721.1"/>
</dbReference>
<dbReference type="InterPro" id="IPR025164">
    <property type="entry name" value="Toastrack_DUF4097"/>
</dbReference>
<dbReference type="AlphaFoldDB" id="A0A3B4F2W0"/>
<evidence type="ECO:0000259" key="1">
    <source>
        <dbReference type="Pfam" id="PF13349"/>
    </source>
</evidence>
<proteinExistence type="predicted"/>
<dbReference type="PANTHER" id="PTHR34094:SF1">
    <property type="entry name" value="PROTEIN FAM185A"/>
    <property type="match status" value="1"/>
</dbReference>
<feature type="domain" description="DUF4097" evidence="1">
    <location>
        <begin position="126"/>
        <end position="195"/>
    </location>
</feature>
<evidence type="ECO:0000313" key="2">
    <source>
        <dbReference type="Ensembl" id="ENSPNYP00000003526.1"/>
    </source>
</evidence>
<sequence length="360" mass="39043">MFWGSAGQRGSVGLLRCWSLTVSPKTLTPTRCPLHTPRSLSFSAPLKSPAHEEVKQPLRRWDLSVSPFTTVRAQIGCNISIHPLDPHTYPEADRAFITVHGPDKEQEVSLDRLKVHYDDRSKELLISAETVDSDVSIEMSAPIKSNLFITTQGKGSVQVKNMECDICKVRTEKGNCLLHSVKAHQVEVQSHEGHVTGVGTINGNVVISTGGDSAVDVKKLQGTKMNVSTEHGPLKVKAIYAESTCISSRSGRVNLGHVHVEAKQNTRGFAFSDGSNSFLKVSSDSGGIDVYVGDGEQLSVSVRVPSSLRAGVRLCGTSVDISPEVVLHGSPANQWVKAQADRGSIRLTVQSWFESRRLVS</sequence>